<dbReference type="OrthoDB" id="378467at2759"/>
<feature type="non-terminal residue" evidence="2">
    <location>
        <position position="1"/>
    </location>
</feature>
<dbReference type="EMBL" id="HG677784">
    <property type="protein sequence ID" value="CDJ44892.1"/>
    <property type="molecule type" value="Genomic_DNA"/>
</dbReference>
<dbReference type="AlphaFoldDB" id="U6L3B9"/>
<evidence type="ECO:0000313" key="3">
    <source>
        <dbReference type="Proteomes" id="UP000030747"/>
    </source>
</evidence>
<gene>
    <name evidence="2" type="ORF">ETH_00037445</name>
</gene>
<reference evidence="2" key="1">
    <citation type="submission" date="2013-10" db="EMBL/GenBank/DDBJ databases">
        <title>Genomic analysis of the causative agents of coccidiosis in chickens.</title>
        <authorList>
            <person name="Reid A.J."/>
            <person name="Blake D."/>
            <person name="Billington K."/>
            <person name="Browne H."/>
            <person name="Dunn M."/>
            <person name="Hung S."/>
            <person name="Kawahara F."/>
            <person name="Miranda-Saavedra D."/>
            <person name="Mourier T."/>
            <person name="Nagra H."/>
            <person name="Otto T.D."/>
            <person name="Rawlings N."/>
            <person name="Sanchez A."/>
            <person name="Sanders M."/>
            <person name="Subramaniam C."/>
            <person name="Tay Y."/>
            <person name="Dear P."/>
            <person name="Doerig C."/>
            <person name="Gruber A."/>
            <person name="Parkinson J."/>
            <person name="Shirley M."/>
            <person name="Wan K.L."/>
            <person name="Berriman M."/>
            <person name="Tomley F."/>
            <person name="Pain A."/>
        </authorList>
    </citation>
    <scope>NUCLEOTIDE SEQUENCE [LARGE SCALE GENOMIC DNA]</scope>
    <source>
        <strain evidence="2">Houghton</strain>
    </source>
</reference>
<name>U6L3B9_EIMTE</name>
<dbReference type="RefSeq" id="XP_013235639.1">
    <property type="nucleotide sequence ID" value="XM_013380185.1"/>
</dbReference>
<sequence length="140" mass="15718">TPLDLTQYGNWQPMIHPHEPIDEDKLSLILQTLQFHTLSLERSQGNQRDPVNFLRIPQSLFQFDLRVLPNVNNLFIFDLKDKNEKSVSCLKLTLKYDPRITGWRGEGAPPVHPKGGKSRGAEPAGAAPGPGGLEEGNRKR</sequence>
<accession>U6L3B9</accession>
<protein>
    <submittedName>
        <fullName evidence="2">Uncharacterized protein</fullName>
    </submittedName>
</protein>
<proteinExistence type="predicted"/>
<evidence type="ECO:0000256" key="1">
    <source>
        <dbReference type="SAM" id="MobiDB-lite"/>
    </source>
</evidence>
<keyword evidence="3" id="KW-1185">Reference proteome</keyword>
<evidence type="ECO:0000313" key="2">
    <source>
        <dbReference type="EMBL" id="CDJ44892.1"/>
    </source>
</evidence>
<reference evidence="2" key="2">
    <citation type="submission" date="2013-10" db="EMBL/GenBank/DDBJ databases">
        <authorList>
            <person name="Aslett M."/>
        </authorList>
    </citation>
    <scope>NUCLEOTIDE SEQUENCE [LARGE SCALE GENOMIC DNA]</scope>
    <source>
        <strain evidence="2">Houghton</strain>
    </source>
</reference>
<dbReference type="VEuPathDB" id="ToxoDB:ETH2_1515400"/>
<dbReference type="Proteomes" id="UP000030747">
    <property type="component" value="Unassembled WGS sequence"/>
</dbReference>
<organism evidence="2 3">
    <name type="scientific">Eimeria tenella</name>
    <name type="common">Coccidian parasite</name>
    <dbReference type="NCBI Taxonomy" id="5802"/>
    <lineage>
        <taxon>Eukaryota</taxon>
        <taxon>Sar</taxon>
        <taxon>Alveolata</taxon>
        <taxon>Apicomplexa</taxon>
        <taxon>Conoidasida</taxon>
        <taxon>Coccidia</taxon>
        <taxon>Eucoccidiorida</taxon>
        <taxon>Eimeriorina</taxon>
        <taxon>Eimeriidae</taxon>
        <taxon>Eimeria</taxon>
    </lineage>
</organism>
<dbReference type="VEuPathDB" id="ToxoDB:ETH_00037445"/>
<feature type="region of interest" description="Disordered" evidence="1">
    <location>
        <begin position="101"/>
        <end position="140"/>
    </location>
</feature>
<dbReference type="GeneID" id="25256530"/>